<dbReference type="RefSeq" id="WP_126556959.1">
    <property type="nucleotide sequence ID" value="NZ_BIFS01000002.1"/>
</dbReference>
<feature type="region of interest" description="Disordered" evidence="1">
    <location>
        <begin position="1"/>
        <end position="26"/>
    </location>
</feature>
<dbReference type="EMBL" id="BIFS01000002">
    <property type="protein sequence ID" value="GCE23542.1"/>
    <property type="molecule type" value="Genomic_DNA"/>
</dbReference>
<protein>
    <recommendedName>
        <fullName evidence="5">ECF transporter S component</fullName>
    </recommendedName>
</protein>
<proteinExistence type="predicted"/>
<evidence type="ECO:0000313" key="3">
    <source>
        <dbReference type="EMBL" id="GCE23542.1"/>
    </source>
</evidence>
<feature type="transmembrane region" description="Helical" evidence="2">
    <location>
        <begin position="158"/>
        <end position="177"/>
    </location>
</feature>
<keyword evidence="2" id="KW-1133">Transmembrane helix</keyword>
<evidence type="ECO:0000313" key="4">
    <source>
        <dbReference type="Proteomes" id="UP000287188"/>
    </source>
</evidence>
<organism evidence="3 4">
    <name type="scientific">Dictyobacter kobayashii</name>
    <dbReference type="NCBI Taxonomy" id="2014872"/>
    <lineage>
        <taxon>Bacteria</taxon>
        <taxon>Bacillati</taxon>
        <taxon>Chloroflexota</taxon>
        <taxon>Ktedonobacteria</taxon>
        <taxon>Ktedonobacterales</taxon>
        <taxon>Dictyobacteraceae</taxon>
        <taxon>Dictyobacter</taxon>
    </lineage>
</organism>
<feature type="transmembrane region" description="Helical" evidence="2">
    <location>
        <begin position="44"/>
        <end position="66"/>
    </location>
</feature>
<feature type="transmembrane region" description="Helical" evidence="2">
    <location>
        <begin position="114"/>
        <end position="137"/>
    </location>
</feature>
<evidence type="ECO:0008006" key="5">
    <source>
        <dbReference type="Google" id="ProtNLM"/>
    </source>
</evidence>
<name>A0A402AWM5_9CHLR</name>
<comment type="caution">
    <text evidence="3">The sequence shown here is derived from an EMBL/GenBank/DDBJ whole genome shotgun (WGS) entry which is preliminary data.</text>
</comment>
<dbReference type="AlphaFoldDB" id="A0A402AWM5"/>
<keyword evidence="4" id="KW-1185">Reference proteome</keyword>
<dbReference type="Proteomes" id="UP000287188">
    <property type="component" value="Unassembled WGS sequence"/>
</dbReference>
<feature type="transmembrane region" description="Helical" evidence="2">
    <location>
        <begin position="78"/>
        <end position="102"/>
    </location>
</feature>
<sequence length="235" mass="25566">MEDSLKQPENVEVNRNYPDEPPAIEGSESTSIRYTFRFTGWPGLSQLVAIAVATAVYTVLSWLAVVTLPSPALGVSTIFIAIGFGIPFALWFGGWAFVIAYIGNFVGAGLLTGLPVLVAIPFGAADFIQLCIPMLLYRFFAYRFGVSPVGKDVFTRRGFIFFLICAVIPNNIVGGLYGNLVLLLTGQEPANAFVLSWFTWSGTNMIVVLVISSILLSTLTPIVERFGLTVRDALR</sequence>
<keyword evidence="2" id="KW-0812">Transmembrane</keyword>
<feature type="transmembrane region" description="Helical" evidence="2">
    <location>
        <begin position="197"/>
        <end position="216"/>
    </location>
</feature>
<keyword evidence="2" id="KW-0472">Membrane</keyword>
<evidence type="ECO:0000256" key="2">
    <source>
        <dbReference type="SAM" id="Phobius"/>
    </source>
</evidence>
<evidence type="ECO:0000256" key="1">
    <source>
        <dbReference type="SAM" id="MobiDB-lite"/>
    </source>
</evidence>
<accession>A0A402AWM5</accession>
<dbReference type="OrthoDB" id="155821at2"/>
<reference evidence="4" key="1">
    <citation type="submission" date="2018-12" db="EMBL/GenBank/DDBJ databases">
        <title>Tengunoibacter tsumagoiensis gen. nov., sp. nov., Dictyobacter kobayashii sp. nov., D. alpinus sp. nov., and D. joshuensis sp. nov. and description of Dictyobacteraceae fam. nov. within the order Ktedonobacterales isolated from Tengu-no-mugimeshi.</title>
        <authorList>
            <person name="Wang C.M."/>
            <person name="Zheng Y."/>
            <person name="Sakai Y."/>
            <person name="Toyoda A."/>
            <person name="Minakuchi Y."/>
            <person name="Abe K."/>
            <person name="Yokota A."/>
            <person name="Yabe S."/>
        </authorList>
    </citation>
    <scope>NUCLEOTIDE SEQUENCE [LARGE SCALE GENOMIC DNA]</scope>
    <source>
        <strain evidence="4">Uno11</strain>
    </source>
</reference>
<gene>
    <name evidence="3" type="ORF">KDK_73420</name>
</gene>